<keyword evidence="5 6" id="KW-0472">Membrane</keyword>
<evidence type="ECO:0000256" key="6">
    <source>
        <dbReference type="SAM" id="Phobius"/>
    </source>
</evidence>
<dbReference type="PANTHER" id="PTHR10010">
    <property type="entry name" value="SOLUTE CARRIER FAMILY 34 SODIUM PHOSPHATE , MEMBER 2-RELATED"/>
    <property type="match status" value="1"/>
</dbReference>
<feature type="transmembrane region" description="Helical" evidence="6">
    <location>
        <begin position="84"/>
        <end position="106"/>
    </location>
</feature>
<feature type="transmembrane region" description="Helical" evidence="6">
    <location>
        <begin position="286"/>
        <end position="305"/>
    </location>
</feature>
<reference evidence="7 8" key="1">
    <citation type="journal article" date="2017" name="Int. J. Syst. Evol. Microbiol.">
        <title>Oleiagrimonas citrea sp. nov., a marine bacterium isolated from tidal flat sediment and emended description of the genus Oleiagrimonas Fang et al. 2015 and Oleiagrimonas soli.</title>
        <authorList>
            <person name="Yang S.H."/>
            <person name="Seo H.S."/>
            <person name="Seong C.N."/>
            <person name="Kwon K.K."/>
        </authorList>
    </citation>
    <scope>NUCLEOTIDE SEQUENCE [LARGE SCALE GENOMIC DNA]</scope>
    <source>
        <strain evidence="7 8">MEBiC09124</strain>
    </source>
</reference>
<feature type="transmembrane region" description="Helical" evidence="6">
    <location>
        <begin position="135"/>
        <end position="154"/>
    </location>
</feature>
<evidence type="ECO:0000256" key="5">
    <source>
        <dbReference type="ARBA" id="ARBA00023136"/>
    </source>
</evidence>
<dbReference type="GO" id="GO:0005886">
    <property type="term" value="C:plasma membrane"/>
    <property type="evidence" value="ECO:0007669"/>
    <property type="project" value="UniProtKB-SubCell"/>
</dbReference>
<dbReference type="EMBL" id="JAAZQD010000001">
    <property type="protein sequence ID" value="NKZ37599.1"/>
    <property type="molecule type" value="Genomic_DNA"/>
</dbReference>
<dbReference type="GO" id="GO:0005436">
    <property type="term" value="F:sodium:phosphate symporter activity"/>
    <property type="evidence" value="ECO:0007669"/>
    <property type="project" value="InterPro"/>
</dbReference>
<dbReference type="InterPro" id="IPR003841">
    <property type="entry name" value="Na/Pi_transpt"/>
</dbReference>
<feature type="transmembrane region" description="Helical" evidence="6">
    <location>
        <begin position="248"/>
        <end position="266"/>
    </location>
</feature>
<feature type="transmembrane region" description="Helical" evidence="6">
    <location>
        <begin position="195"/>
        <end position="213"/>
    </location>
</feature>
<keyword evidence="4 6" id="KW-1133">Transmembrane helix</keyword>
<comment type="caution">
    <text evidence="7">The sequence shown here is derived from an EMBL/GenBank/DDBJ whole genome shotgun (WGS) entry which is preliminary data.</text>
</comment>
<dbReference type="Pfam" id="PF02690">
    <property type="entry name" value="Na_Pi_cotrans"/>
    <property type="match status" value="2"/>
</dbReference>
<evidence type="ECO:0000256" key="3">
    <source>
        <dbReference type="ARBA" id="ARBA00022692"/>
    </source>
</evidence>
<accession>A0A846ZJ52</accession>
<dbReference type="NCBIfam" id="NF037997">
    <property type="entry name" value="Na_Pi_symport"/>
    <property type="match status" value="1"/>
</dbReference>
<gene>
    <name evidence="7" type="ORF">HF690_01365</name>
</gene>
<evidence type="ECO:0000256" key="2">
    <source>
        <dbReference type="ARBA" id="ARBA00022475"/>
    </source>
</evidence>
<sequence length="543" mass="57045">MGIGIGMLLGGLGLFLLGMLLMTDGLKQAAGPLLGRVLGWSTETRWRGLLAGMLLTGLVQSSSAVTVATIGFVNAGLLDLGQSLWVLFGANVGTTATGWLVALVGFKIKIELAALPLIGVGMGLRLSGPQSRRGALGSALAGFGVLFLGIGFMQQAIVIDGPGLPWGALGGGPLALLAFVLVGLALTVLMQSSSAVLAITLTLAQGGVVSLTAAAAMVIGSNIGTTVTALLAAVGATPNARRAASAHVAFNLVAATVALLLLPLLIHGVEGVRSLLGFKASPAVSLAIFHSVFNVLGVALMWPLARRLTIFLKRRFRTRDEDAGQPRYLDSNVASVPSLAADAMRRELQRLGDIALTAAWARLGHWHGDDHRPQEAAAYISLSQRIHDFVTGVNRGSMSERSAQAMATLLRVQRYYDTCHELSGELVIAPPQLHEPLQTATRALLQQGEQLLRCLDPARNEFAPLDRVQAEAFEADYQALKAGLLAAGAAGQLEIGRMDALLRSFSSLRRIIAQADKAAHLLASLEEHGDEEEEKSEKGDGEN</sequence>
<dbReference type="GO" id="GO:0044341">
    <property type="term" value="P:sodium-dependent phosphate transport"/>
    <property type="evidence" value="ECO:0007669"/>
    <property type="project" value="InterPro"/>
</dbReference>
<keyword evidence="2" id="KW-1003">Cell membrane</keyword>
<evidence type="ECO:0000256" key="1">
    <source>
        <dbReference type="ARBA" id="ARBA00004651"/>
    </source>
</evidence>
<evidence type="ECO:0000256" key="4">
    <source>
        <dbReference type="ARBA" id="ARBA00022989"/>
    </source>
</evidence>
<protein>
    <submittedName>
        <fullName evidence="7">Na/Pi cotransporter family protein</fullName>
    </submittedName>
</protein>
<feature type="transmembrane region" description="Helical" evidence="6">
    <location>
        <begin position="112"/>
        <end position="128"/>
    </location>
</feature>
<dbReference type="PANTHER" id="PTHR10010:SF46">
    <property type="entry name" value="SODIUM-DEPENDENT PHOSPHATE TRANSPORT PROTEIN 2B"/>
    <property type="match status" value="1"/>
</dbReference>
<feature type="transmembrane region" description="Helical" evidence="6">
    <location>
        <begin position="166"/>
        <end position="188"/>
    </location>
</feature>
<dbReference type="Proteomes" id="UP000541636">
    <property type="component" value="Unassembled WGS sequence"/>
</dbReference>
<feature type="transmembrane region" description="Helical" evidence="6">
    <location>
        <begin position="219"/>
        <end position="236"/>
    </location>
</feature>
<evidence type="ECO:0000313" key="7">
    <source>
        <dbReference type="EMBL" id="NKZ37599.1"/>
    </source>
</evidence>
<dbReference type="AlphaFoldDB" id="A0A846ZJ52"/>
<proteinExistence type="predicted"/>
<organism evidence="7 8">
    <name type="scientific">Oleiagrimonas citrea</name>
    <dbReference type="NCBI Taxonomy" id="1665687"/>
    <lineage>
        <taxon>Bacteria</taxon>
        <taxon>Pseudomonadati</taxon>
        <taxon>Pseudomonadota</taxon>
        <taxon>Gammaproteobacteria</taxon>
        <taxon>Lysobacterales</taxon>
        <taxon>Rhodanobacteraceae</taxon>
        <taxon>Oleiagrimonas</taxon>
    </lineage>
</organism>
<keyword evidence="8" id="KW-1185">Reference proteome</keyword>
<keyword evidence="3 6" id="KW-0812">Transmembrane</keyword>
<name>A0A846ZJ52_9GAMM</name>
<evidence type="ECO:0000313" key="8">
    <source>
        <dbReference type="Proteomes" id="UP000541636"/>
    </source>
</evidence>
<comment type="subcellular location">
    <subcellularLocation>
        <location evidence="1">Cell membrane</location>
        <topology evidence="1">Multi-pass membrane protein</topology>
    </subcellularLocation>
</comment>
<dbReference type="RefSeq" id="WP_168608188.1">
    <property type="nucleotide sequence ID" value="NZ_JAAZQD010000001.1"/>
</dbReference>
<feature type="transmembrane region" description="Helical" evidence="6">
    <location>
        <begin position="53"/>
        <end position="77"/>
    </location>
</feature>